<dbReference type="InterPro" id="IPR046532">
    <property type="entry name" value="DUF6597"/>
</dbReference>
<name>A0ABT3PHW5_9BACT</name>
<dbReference type="Proteomes" id="UP001207918">
    <property type="component" value="Unassembled WGS sequence"/>
</dbReference>
<feature type="domain" description="HTH araC/xylS-type" evidence="4">
    <location>
        <begin position="177"/>
        <end position="260"/>
    </location>
</feature>
<keyword evidence="2" id="KW-0238">DNA-binding</keyword>
<protein>
    <submittedName>
        <fullName evidence="5">AraC family transcriptional regulator</fullName>
    </submittedName>
</protein>
<evidence type="ECO:0000259" key="4">
    <source>
        <dbReference type="PROSITE" id="PS01124"/>
    </source>
</evidence>
<proteinExistence type="predicted"/>
<gene>
    <name evidence="5" type="ORF">J6I44_01425</name>
</gene>
<dbReference type="Pfam" id="PF12833">
    <property type="entry name" value="HTH_18"/>
    <property type="match status" value="1"/>
</dbReference>
<accession>A0ABT3PHW5</accession>
<dbReference type="PANTHER" id="PTHR46796:SF13">
    <property type="entry name" value="HTH-TYPE TRANSCRIPTIONAL ACTIVATOR RHAS"/>
    <property type="match status" value="1"/>
</dbReference>
<keyword evidence="3" id="KW-0804">Transcription</keyword>
<dbReference type="SUPFAM" id="SSF46689">
    <property type="entry name" value="Homeodomain-like"/>
    <property type="match status" value="1"/>
</dbReference>
<organism evidence="5 6">
    <name type="scientific">Fodinibius salsisoli</name>
    <dbReference type="NCBI Taxonomy" id="2820877"/>
    <lineage>
        <taxon>Bacteria</taxon>
        <taxon>Pseudomonadati</taxon>
        <taxon>Balneolota</taxon>
        <taxon>Balneolia</taxon>
        <taxon>Balneolales</taxon>
        <taxon>Balneolaceae</taxon>
        <taxon>Fodinibius</taxon>
    </lineage>
</organism>
<evidence type="ECO:0000313" key="5">
    <source>
        <dbReference type="EMBL" id="MCW9705490.1"/>
    </source>
</evidence>
<dbReference type="EMBL" id="JAGGJA010000001">
    <property type="protein sequence ID" value="MCW9705490.1"/>
    <property type="molecule type" value="Genomic_DNA"/>
</dbReference>
<evidence type="ECO:0000256" key="1">
    <source>
        <dbReference type="ARBA" id="ARBA00023015"/>
    </source>
</evidence>
<evidence type="ECO:0000256" key="2">
    <source>
        <dbReference type="ARBA" id="ARBA00023125"/>
    </source>
</evidence>
<evidence type="ECO:0000313" key="6">
    <source>
        <dbReference type="Proteomes" id="UP001207918"/>
    </source>
</evidence>
<dbReference type="PROSITE" id="PS01124">
    <property type="entry name" value="HTH_ARAC_FAMILY_2"/>
    <property type="match status" value="1"/>
</dbReference>
<dbReference type="Gene3D" id="1.10.10.60">
    <property type="entry name" value="Homeodomain-like"/>
    <property type="match status" value="1"/>
</dbReference>
<dbReference type="PANTHER" id="PTHR46796">
    <property type="entry name" value="HTH-TYPE TRANSCRIPTIONAL ACTIVATOR RHAS-RELATED"/>
    <property type="match status" value="1"/>
</dbReference>
<dbReference type="InterPro" id="IPR050204">
    <property type="entry name" value="AraC_XylS_family_regulators"/>
</dbReference>
<dbReference type="Pfam" id="PF20240">
    <property type="entry name" value="DUF6597"/>
    <property type="match status" value="1"/>
</dbReference>
<dbReference type="RefSeq" id="WP_265764154.1">
    <property type="nucleotide sequence ID" value="NZ_JAGGJA010000001.1"/>
</dbReference>
<keyword evidence="1" id="KW-0805">Transcription regulation</keyword>
<dbReference type="InterPro" id="IPR018060">
    <property type="entry name" value="HTH_AraC"/>
</dbReference>
<sequence>MEMVFTPKGRLSTYVRMMWLNDGYTPSSSKERVLPSTACQLIINLAGAPFRHFDKSNPDKEYCYDSAVLTGIRSHHIFLDSYSRISTIGVIFRTGAIPALFGIPAYELHNQVVSLKNVLNTETSRLLGTLEEAADPNQKIRIVANFLMDLLDKDVKPNPAIQHSVHLISKTHGTTPIAEIRDHIGYSRRHFSHLFKKLIGLTPKQYARLSRFQHALDIIHQCNISDWTRFALGLGYYDQSHFIHDFQSFSDLSPDEYRRYKPKQKNHIPM</sequence>
<comment type="caution">
    <text evidence="5">The sequence shown here is derived from an EMBL/GenBank/DDBJ whole genome shotgun (WGS) entry which is preliminary data.</text>
</comment>
<keyword evidence="6" id="KW-1185">Reference proteome</keyword>
<dbReference type="InterPro" id="IPR009057">
    <property type="entry name" value="Homeodomain-like_sf"/>
</dbReference>
<evidence type="ECO:0000256" key="3">
    <source>
        <dbReference type="ARBA" id="ARBA00023163"/>
    </source>
</evidence>
<reference evidence="5 6" key="1">
    <citation type="submission" date="2021-03" db="EMBL/GenBank/DDBJ databases">
        <title>Aliifodinibius sp. nov., a new bacterium isolated from saline soil.</title>
        <authorList>
            <person name="Galisteo C."/>
            <person name="De La Haba R."/>
            <person name="Sanchez-Porro C."/>
            <person name="Ventosa A."/>
        </authorList>
    </citation>
    <scope>NUCLEOTIDE SEQUENCE [LARGE SCALE GENOMIC DNA]</scope>
    <source>
        <strain evidence="5 6">1BSP15-2V2</strain>
    </source>
</reference>
<dbReference type="SMART" id="SM00342">
    <property type="entry name" value="HTH_ARAC"/>
    <property type="match status" value="1"/>
</dbReference>